<dbReference type="Proteomes" id="UP001396334">
    <property type="component" value="Unassembled WGS sequence"/>
</dbReference>
<sequence>MGKIPPSIRPAISNSLTRRLPLEAPTPIPNHFPEKTTKKKPPQHSRKPQASLGSGKAETFFKSPDLSSAKKVFNYIVATTKSSIDLRFHNTLLQSYSMTPSPFFTIWSKPNLPSLPTDQLTTSCSPNLAKHPIPPSPLLTKSSI</sequence>
<evidence type="ECO:0000313" key="3">
    <source>
        <dbReference type="Proteomes" id="UP001396334"/>
    </source>
</evidence>
<organism evidence="2 3">
    <name type="scientific">Hibiscus sabdariffa</name>
    <name type="common">roselle</name>
    <dbReference type="NCBI Taxonomy" id="183260"/>
    <lineage>
        <taxon>Eukaryota</taxon>
        <taxon>Viridiplantae</taxon>
        <taxon>Streptophyta</taxon>
        <taxon>Embryophyta</taxon>
        <taxon>Tracheophyta</taxon>
        <taxon>Spermatophyta</taxon>
        <taxon>Magnoliopsida</taxon>
        <taxon>eudicotyledons</taxon>
        <taxon>Gunneridae</taxon>
        <taxon>Pentapetalae</taxon>
        <taxon>rosids</taxon>
        <taxon>malvids</taxon>
        <taxon>Malvales</taxon>
        <taxon>Malvaceae</taxon>
        <taxon>Malvoideae</taxon>
        <taxon>Hibiscus</taxon>
    </lineage>
</organism>
<keyword evidence="3" id="KW-1185">Reference proteome</keyword>
<name>A0ABR2Q6T9_9ROSI</name>
<accession>A0ABR2Q6T9</accession>
<protein>
    <submittedName>
        <fullName evidence="2">Uncharacterized protein</fullName>
    </submittedName>
</protein>
<feature type="compositionally biased region" description="Basic residues" evidence="1">
    <location>
        <begin position="37"/>
        <end position="47"/>
    </location>
</feature>
<proteinExistence type="predicted"/>
<evidence type="ECO:0000313" key="2">
    <source>
        <dbReference type="EMBL" id="KAK8996242.1"/>
    </source>
</evidence>
<gene>
    <name evidence="2" type="ORF">V6N11_076484</name>
</gene>
<comment type="caution">
    <text evidence="2">The sequence shown here is derived from an EMBL/GenBank/DDBJ whole genome shotgun (WGS) entry which is preliminary data.</text>
</comment>
<reference evidence="2 3" key="1">
    <citation type="journal article" date="2024" name="G3 (Bethesda)">
        <title>Genome assembly of Hibiscus sabdariffa L. provides insights into metabolisms of medicinal natural products.</title>
        <authorList>
            <person name="Kim T."/>
        </authorList>
    </citation>
    <scope>NUCLEOTIDE SEQUENCE [LARGE SCALE GENOMIC DNA]</scope>
    <source>
        <strain evidence="2">TK-2024</strain>
        <tissue evidence="2">Old leaves</tissue>
    </source>
</reference>
<evidence type="ECO:0000256" key="1">
    <source>
        <dbReference type="SAM" id="MobiDB-lite"/>
    </source>
</evidence>
<feature type="region of interest" description="Disordered" evidence="1">
    <location>
        <begin position="1"/>
        <end position="61"/>
    </location>
</feature>
<dbReference type="EMBL" id="JBBPBN010000045">
    <property type="protein sequence ID" value="KAK8996242.1"/>
    <property type="molecule type" value="Genomic_DNA"/>
</dbReference>